<evidence type="ECO:0000313" key="2">
    <source>
        <dbReference type="EMBL" id="ADC49906.1"/>
    </source>
</evidence>
<evidence type="ECO:0000313" key="3">
    <source>
        <dbReference type="Proteomes" id="UP000001544"/>
    </source>
</evidence>
<dbReference type="GO" id="GO:0005829">
    <property type="term" value="C:cytosol"/>
    <property type="evidence" value="ECO:0007669"/>
    <property type="project" value="TreeGrafter"/>
</dbReference>
<dbReference type="InterPro" id="IPR022496">
    <property type="entry name" value="T6A_TsaB"/>
</dbReference>
<dbReference type="PANTHER" id="PTHR11735:SF11">
    <property type="entry name" value="TRNA THREONYLCARBAMOYLADENOSINE BIOSYNTHESIS PROTEIN TSAB"/>
    <property type="match status" value="1"/>
</dbReference>
<dbReference type="eggNOG" id="COG1214">
    <property type="taxonomic scope" value="Bacteria"/>
</dbReference>
<dbReference type="InterPro" id="IPR043129">
    <property type="entry name" value="ATPase_NBD"/>
</dbReference>
<feature type="domain" description="Gcp-like" evidence="1">
    <location>
        <begin position="30"/>
        <end position="226"/>
    </location>
</feature>
<dbReference type="Gene3D" id="3.30.420.40">
    <property type="match status" value="2"/>
</dbReference>
<sequence length="239" mass="26510">MGYTLAIDTSSYVLTVAVTEDSKVLGEMTTNVKKNHSLRLMPAIEQLMRDTGITPEQLTKVVVADGPGSYTGVRIAVTTAKTLAWSLNIPLVGVSSLELMVQNGRFFEGYTVPIVDARRGQVFTALYRGEQHKMTVQKEDRLRMLNEWLEELKEIEGLILFVGQDVELHQEDIQSALGDKAVFAPAQMTLPRGGELAALGEEKEAVASIHTFVPRYLRLAEAEAKWQSEQQKKACESND</sequence>
<dbReference type="InterPro" id="IPR000905">
    <property type="entry name" value="Gcp-like_dom"/>
</dbReference>
<dbReference type="STRING" id="398511.BpOF4_09255"/>
<organism evidence="2 3">
    <name type="scientific">Alkalihalophilus pseudofirmus (strain ATCC BAA-2126 / JCM 17055 / OF4)</name>
    <name type="common">Bacillus pseudofirmus</name>
    <dbReference type="NCBI Taxonomy" id="398511"/>
    <lineage>
        <taxon>Bacteria</taxon>
        <taxon>Bacillati</taxon>
        <taxon>Bacillota</taxon>
        <taxon>Bacilli</taxon>
        <taxon>Bacillales</taxon>
        <taxon>Bacillaceae</taxon>
        <taxon>Alkalihalophilus</taxon>
    </lineage>
</organism>
<dbReference type="GO" id="GO:0002949">
    <property type="term" value="P:tRNA threonylcarbamoyladenosine modification"/>
    <property type="evidence" value="ECO:0007669"/>
    <property type="project" value="InterPro"/>
</dbReference>
<dbReference type="AlphaFoldDB" id="D3FSD8"/>
<accession>D3FSD8</accession>
<dbReference type="SUPFAM" id="SSF53067">
    <property type="entry name" value="Actin-like ATPase domain"/>
    <property type="match status" value="2"/>
</dbReference>
<protein>
    <recommendedName>
        <fullName evidence="1">Gcp-like domain-containing protein</fullName>
    </recommendedName>
</protein>
<dbReference type="HOGENOM" id="CLU_064886_0_1_9"/>
<dbReference type="Pfam" id="PF00814">
    <property type="entry name" value="TsaD"/>
    <property type="match status" value="1"/>
</dbReference>
<dbReference type="KEGG" id="bpf:BpOF4_09255"/>
<evidence type="ECO:0000259" key="1">
    <source>
        <dbReference type="Pfam" id="PF00814"/>
    </source>
</evidence>
<proteinExistence type="predicted"/>
<keyword evidence="3" id="KW-1185">Reference proteome</keyword>
<dbReference type="Proteomes" id="UP000001544">
    <property type="component" value="Chromosome"/>
</dbReference>
<dbReference type="NCBIfam" id="TIGR03725">
    <property type="entry name" value="T6A_YeaZ"/>
    <property type="match status" value="1"/>
</dbReference>
<dbReference type="EMBL" id="CP001878">
    <property type="protein sequence ID" value="ADC49906.1"/>
    <property type="molecule type" value="Genomic_DNA"/>
</dbReference>
<reference evidence="2 3" key="1">
    <citation type="journal article" date="2011" name="Environ. Microbiol.">
        <title>Genome of alkaliphilic Bacillus pseudofirmus OF4 reveals adaptations that support the ability to grow in an external pH range from 7.5 to 11.4.</title>
        <authorList>
            <person name="Janto B."/>
            <person name="Ahmed A."/>
            <person name="Ito M."/>
            <person name="Liu J."/>
            <person name="Hicks D.B."/>
            <person name="Pagni S."/>
            <person name="Fackelmayer O.J."/>
            <person name="Smith T.A."/>
            <person name="Earl J."/>
            <person name="Elbourne L.D."/>
            <person name="Hassan K."/>
            <person name="Paulsen I.T."/>
            <person name="Kolsto A.B."/>
            <person name="Tourasse N.J."/>
            <person name="Ehrlich G.D."/>
            <person name="Boissy R."/>
            <person name="Ivey D.M."/>
            <person name="Li G."/>
            <person name="Xue Y."/>
            <person name="Ma Y."/>
            <person name="Hu F.Z."/>
            <person name="Krulwich T.A."/>
        </authorList>
    </citation>
    <scope>NUCLEOTIDE SEQUENCE [LARGE SCALE GENOMIC DNA]</scope>
    <source>
        <strain evidence="3">ATCC BAA-2126 / JCM 17055 / OF4</strain>
    </source>
</reference>
<name>D3FSD8_ALKPO</name>
<gene>
    <name evidence="2" type="ordered locus">BpOF4_09255</name>
</gene>
<dbReference type="RefSeq" id="WP_012957272.1">
    <property type="nucleotide sequence ID" value="NC_013791.2"/>
</dbReference>
<dbReference type="PANTHER" id="PTHR11735">
    <property type="entry name" value="TRNA N6-ADENOSINE THREONYLCARBAMOYLTRANSFERASE"/>
    <property type="match status" value="1"/>
</dbReference>
<dbReference type="CDD" id="cd24032">
    <property type="entry name" value="ASKHA_NBD_TsaB"/>
    <property type="match status" value="1"/>
</dbReference>